<comment type="caution">
    <text evidence="2">The sequence shown here is derived from an EMBL/GenBank/DDBJ whole genome shotgun (WGS) entry which is preliminary data.</text>
</comment>
<evidence type="ECO:0000256" key="1">
    <source>
        <dbReference type="SAM" id="MobiDB-lite"/>
    </source>
</evidence>
<sequence>MPGAPGLAEAPHQANHRFPRSGWIAGHGTDVWSWAAAQVGGLGREPFQSGPWTYARSASMRAAVRLPKLHLCSSSSM</sequence>
<evidence type="ECO:0000313" key="2">
    <source>
        <dbReference type="EMBL" id="RVX46436.1"/>
    </source>
</evidence>
<evidence type="ECO:0000313" key="3">
    <source>
        <dbReference type="Proteomes" id="UP000284824"/>
    </source>
</evidence>
<reference evidence="2 3" key="1">
    <citation type="submission" date="2019-01" db="EMBL/GenBank/DDBJ databases">
        <title>Sequencing the genomes of 1000 actinobacteria strains.</title>
        <authorList>
            <person name="Klenk H.-P."/>
        </authorList>
    </citation>
    <scope>NUCLEOTIDE SEQUENCE [LARGE SCALE GENOMIC DNA]</scope>
    <source>
        <strain evidence="2 3">DSM 43925</strain>
    </source>
</reference>
<name>A0A438MLG8_9ACTN</name>
<feature type="region of interest" description="Disordered" evidence="1">
    <location>
        <begin position="1"/>
        <end position="20"/>
    </location>
</feature>
<dbReference type="Proteomes" id="UP000284824">
    <property type="component" value="Unassembled WGS sequence"/>
</dbReference>
<dbReference type="AlphaFoldDB" id="A0A438MLG8"/>
<keyword evidence="3" id="KW-1185">Reference proteome</keyword>
<gene>
    <name evidence="2" type="ORF">EDD27_9319</name>
</gene>
<accession>A0A438MLG8</accession>
<proteinExistence type="predicted"/>
<protein>
    <submittedName>
        <fullName evidence="2">Uncharacterized protein</fullName>
    </submittedName>
</protein>
<organism evidence="2 3">
    <name type="scientific">Nonomuraea polychroma</name>
    <dbReference type="NCBI Taxonomy" id="46176"/>
    <lineage>
        <taxon>Bacteria</taxon>
        <taxon>Bacillati</taxon>
        <taxon>Actinomycetota</taxon>
        <taxon>Actinomycetes</taxon>
        <taxon>Streptosporangiales</taxon>
        <taxon>Streptosporangiaceae</taxon>
        <taxon>Nonomuraea</taxon>
    </lineage>
</organism>
<dbReference type="EMBL" id="SAUN01000001">
    <property type="protein sequence ID" value="RVX46436.1"/>
    <property type="molecule type" value="Genomic_DNA"/>
</dbReference>